<evidence type="ECO:0000313" key="4">
    <source>
        <dbReference type="Proteomes" id="UP000006753"/>
    </source>
</evidence>
<feature type="region of interest" description="Disordered" evidence="1">
    <location>
        <begin position="422"/>
        <end position="459"/>
    </location>
</feature>
<feature type="transmembrane region" description="Helical" evidence="2">
    <location>
        <begin position="67"/>
        <end position="85"/>
    </location>
</feature>
<evidence type="ECO:0000313" key="3">
    <source>
        <dbReference type="EMBL" id="EKD12924.1"/>
    </source>
</evidence>
<dbReference type="Proteomes" id="UP000006753">
    <property type="component" value="Unassembled WGS sequence"/>
</dbReference>
<dbReference type="AlphaFoldDB" id="K1XKC9"/>
<dbReference type="OrthoDB" id="3550824at2759"/>
<protein>
    <submittedName>
        <fullName evidence="3">Uncharacterized protein</fullName>
    </submittedName>
</protein>
<dbReference type="OMA" id="SHHDARI"/>
<feature type="transmembrane region" description="Helical" evidence="2">
    <location>
        <begin position="369"/>
        <end position="389"/>
    </location>
</feature>
<evidence type="ECO:0000256" key="2">
    <source>
        <dbReference type="SAM" id="Phobius"/>
    </source>
</evidence>
<keyword evidence="2" id="KW-0812">Transmembrane</keyword>
<feature type="transmembrane region" description="Helical" evidence="2">
    <location>
        <begin position="208"/>
        <end position="233"/>
    </location>
</feature>
<feature type="transmembrane region" description="Helical" evidence="2">
    <location>
        <begin position="302"/>
        <end position="326"/>
    </location>
</feature>
<keyword evidence="4" id="KW-1185">Reference proteome</keyword>
<feature type="transmembrane region" description="Helical" evidence="2">
    <location>
        <begin position="269"/>
        <end position="290"/>
    </location>
</feature>
<dbReference type="GeneID" id="18764813"/>
<organism evidence="3 4">
    <name type="scientific">Marssonina brunnea f. sp. multigermtubi (strain MB_m1)</name>
    <name type="common">Marssonina leaf spot fungus</name>
    <dbReference type="NCBI Taxonomy" id="1072389"/>
    <lineage>
        <taxon>Eukaryota</taxon>
        <taxon>Fungi</taxon>
        <taxon>Dikarya</taxon>
        <taxon>Ascomycota</taxon>
        <taxon>Pezizomycotina</taxon>
        <taxon>Leotiomycetes</taxon>
        <taxon>Helotiales</taxon>
        <taxon>Drepanopezizaceae</taxon>
        <taxon>Drepanopeziza</taxon>
    </lineage>
</organism>
<dbReference type="KEGG" id="mbe:MBM_08878"/>
<name>K1XKC9_MARBU</name>
<reference evidence="3 4" key="1">
    <citation type="journal article" date="2012" name="BMC Genomics">
        <title>Sequencing the genome of Marssonina brunnea reveals fungus-poplar co-evolution.</title>
        <authorList>
            <person name="Zhu S."/>
            <person name="Cao Y.-Z."/>
            <person name="Jiang C."/>
            <person name="Tan B.-Y."/>
            <person name="Wang Z."/>
            <person name="Feng S."/>
            <person name="Zhang L."/>
            <person name="Su X.-H."/>
            <person name="Brejova B."/>
            <person name="Vinar T."/>
            <person name="Xu M."/>
            <person name="Wang M.-X."/>
            <person name="Zhang S.-G."/>
            <person name="Huang M.-R."/>
            <person name="Wu R."/>
            <person name="Zhou Y."/>
        </authorList>
    </citation>
    <scope>NUCLEOTIDE SEQUENCE [LARGE SCALE GENOMIC DNA]</scope>
    <source>
        <strain evidence="3 4">MB_m1</strain>
    </source>
</reference>
<dbReference type="EMBL" id="JH921453">
    <property type="protein sequence ID" value="EKD12924.1"/>
    <property type="molecule type" value="Genomic_DNA"/>
</dbReference>
<keyword evidence="2" id="KW-0472">Membrane</keyword>
<sequence length="477" mass="51984">MALNARAAEGSWKPVYLNLPLNTSASDDPIGFAKVSGFYGPGAWAALFLTLCSSWLNLVLHKRGFDASICSYLIALNAAAIDHLNHLRRLSALKAAADASWMQEAAPVGAAFTVTWWGLGGILAQIATSPLLYQRRSQRRSLAQRVGGLVLGSLVPSISIAAGIWLADREAGASIPMLYWRGMMMEAEPVGVDGKGHNTLNSHHDARIFASLTGLGFAILLGLAIVCVSGFWLDSKAPSLRIQLAAVLGPLWKVTDFLRRKFRSRKARIRGIVAIIVLDLGSLLAFVIGADESKERKHWQLLLLPSMLTVIPFFVILLIVGTPVMAPLHGTLYTMEYISAVSFHHGSSPSQSCWFMPCAPQSIAEMDQALALIGGLFSLLVLEIGWPFIKHQRRERREALLFEQEMWQNFASAQVDSTIQDLRNDDSNADTSGTSGARLDVSPAGASARDSGAPGSTRRFNPAILAQEARWRRQTTW</sequence>
<dbReference type="HOGENOM" id="CLU_572478_0_0_1"/>
<keyword evidence="2" id="KW-1133">Transmembrane helix</keyword>
<feature type="transmembrane region" description="Helical" evidence="2">
    <location>
        <begin position="105"/>
        <end position="126"/>
    </location>
</feature>
<feature type="transmembrane region" description="Helical" evidence="2">
    <location>
        <begin position="146"/>
        <end position="167"/>
    </location>
</feature>
<gene>
    <name evidence="3" type="ORF">MBM_08878</name>
</gene>
<evidence type="ECO:0000256" key="1">
    <source>
        <dbReference type="SAM" id="MobiDB-lite"/>
    </source>
</evidence>
<accession>K1XKC9</accession>
<proteinExistence type="predicted"/>
<dbReference type="InParanoid" id="K1XKC9"/>
<feature type="transmembrane region" description="Helical" evidence="2">
    <location>
        <begin position="42"/>
        <end position="60"/>
    </location>
</feature>